<organism evidence="3 4">
    <name type="scientific">Glutinoglossum americanum</name>
    <dbReference type="NCBI Taxonomy" id="1670608"/>
    <lineage>
        <taxon>Eukaryota</taxon>
        <taxon>Fungi</taxon>
        <taxon>Dikarya</taxon>
        <taxon>Ascomycota</taxon>
        <taxon>Pezizomycotina</taxon>
        <taxon>Geoglossomycetes</taxon>
        <taxon>Geoglossales</taxon>
        <taxon>Geoglossaceae</taxon>
        <taxon>Glutinoglossum</taxon>
    </lineage>
</organism>
<accession>A0A9P8I545</accession>
<dbReference type="EMBL" id="JAGHQL010000099">
    <property type="protein sequence ID" value="KAH0538715.1"/>
    <property type="molecule type" value="Genomic_DNA"/>
</dbReference>
<feature type="region of interest" description="Disordered" evidence="1">
    <location>
        <begin position="386"/>
        <end position="413"/>
    </location>
</feature>
<dbReference type="Proteomes" id="UP000698800">
    <property type="component" value="Unassembled WGS sequence"/>
</dbReference>
<evidence type="ECO:0000256" key="1">
    <source>
        <dbReference type="SAM" id="MobiDB-lite"/>
    </source>
</evidence>
<dbReference type="OrthoDB" id="5386595at2759"/>
<sequence>MEASQIPDRSASLPNRNERRLNVQASRGELKRKLSNSSLEKDSKRYIELRIDDIELEREELALDRDEMGWEIEHKMMEDRECRAARRTINRRIVSLGDDLWQLKRKLRAIDEKDGKVALLTPDSEGAFTSALLHLYKDPNTSRKRSSAMQKEMRRSTIEAYDATRPTVDDSPDKDWLRCQVTGEFFPPDSVKAAHIVPASLGTELATYIFGEEKGTRLFSVDNCLILHSQIEKAFDNGNFVILPVDPAVTPIRRWKVAIVNDSSRNQGLVMKSADILGDLDGKELAFRTQQRPAARFLYYHFVISLLHCRQYNQPGWETTWTKLKTSQPWPTPGPYLRQSMLMTLAKAVGNVSEADIEKLVENHTFDGQGRLAEDEEQEIARRIEEGHEELVRTHERGDLGWSGDGDEEEDEA</sequence>
<feature type="domain" description="HNH nuclease" evidence="2">
    <location>
        <begin position="179"/>
        <end position="242"/>
    </location>
</feature>
<evidence type="ECO:0000313" key="3">
    <source>
        <dbReference type="EMBL" id="KAH0538715.1"/>
    </source>
</evidence>
<gene>
    <name evidence="3" type="ORF">FGG08_004732</name>
</gene>
<comment type="caution">
    <text evidence="3">The sequence shown here is derived from an EMBL/GenBank/DDBJ whole genome shotgun (WGS) entry which is preliminary data.</text>
</comment>
<reference evidence="3" key="1">
    <citation type="submission" date="2021-03" db="EMBL/GenBank/DDBJ databases">
        <title>Comparative genomics and phylogenomic investigation of the class Geoglossomycetes provide insights into ecological specialization and systematics.</title>
        <authorList>
            <person name="Melie T."/>
            <person name="Pirro S."/>
            <person name="Miller A.N."/>
            <person name="Quandt A."/>
        </authorList>
    </citation>
    <scope>NUCLEOTIDE SEQUENCE</scope>
    <source>
        <strain evidence="3">GBOQ0MN5Z8</strain>
    </source>
</reference>
<dbReference type="InterPro" id="IPR003615">
    <property type="entry name" value="HNH_nuc"/>
</dbReference>
<keyword evidence="4" id="KW-1185">Reference proteome</keyword>
<evidence type="ECO:0000259" key="2">
    <source>
        <dbReference type="Pfam" id="PF13391"/>
    </source>
</evidence>
<evidence type="ECO:0000313" key="4">
    <source>
        <dbReference type="Proteomes" id="UP000698800"/>
    </source>
</evidence>
<feature type="compositionally biased region" description="Basic and acidic residues" evidence="1">
    <location>
        <begin position="386"/>
        <end position="399"/>
    </location>
</feature>
<dbReference type="AlphaFoldDB" id="A0A9P8I545"/>
<protein>
    <recommendedName>
        <fullName evidence="2">HNH nuclease domain-containing protein</fullName>
    </recommendedName>
</protein>
<proteinExistence type="predicted"/>
<dbReference type="Pfam" id="PF13391">
    <property type="entry name" value="HNH_2"/>
    <property type="match status" value="1"/>
</dbReference>
<name>A0A9P8I545_9PEZI</name>